<proteinExistence type="predicted"/>
<dbReference type="Proteomes" id="UP001642540">
    <property type="component" value="Unassembled WGS sequence"/>
</dbReference>
<gene>
    <name evidence="1" type="ORF">ODALV1_LOCUS17646</name>
</gene>
<organism evidence="1 2">
    <name type="scientific">Orchesella dallaii</name>
    <dbReference type="NCBI Taxonomy" id="48710"/>
    <lineage>
        <taxon>Eukaryota</taxon>
        <taxon>Metazoa</taxon>
        <taxon>Ecdysozoa</taxon>
        <taxon>Arthropoda</taxon>
        <taxon>Hexapoda</taxon>
        <taxon>Collembola</taxon>
        <taxon>Entomobryomorpha</taxon>
        <taxon>Entomobryoidea</taxon>
        <taxon>Orchesellidae</taxon>
        <taxon>Orchesellinae</taxon>
        <taxon>Orchesella</taxon>
    </lineage>
</organism>
<dbReference type="EMBL" id="CAXLJM020000054">
    <property type="protein sequence ID" value="CAL8117341.1"/>
    <property type="molecule type" value="Genomic_DNA"/>
</dbReference>
<comment type="caution">
    <text evidence="1">The sequence shown here is derived from an EMBL/GenBank/DDBJ whole genome shotgun (WGS) entry which is preliminary data.</text>
</comment>
<evidence type="ECO:0000313" key="1">
    <source>
        <dbReference type="EMBL" id="CAL8117341.1"/>
    </source>
</evidence>
<keyword evidence="2" id="KW-1185">Reference proteome</keyword>
<protein>
    <submittedName>
        <fullName evidence="1">Uncharacterized protein</fullName>
    </submittedName>
</protein>
<name>A0ABP1R1M4_9HEXA</name>
<accession>A0ABP1R1M4</accession>
<reference evidence="1 2" key="1">
    <citation type="submission" date="2024-08" db="EMBL/GenBank/DDBJ databases">
        <authorList>
            <person name="Cucini C."/>
            <person name="Frati F."/>
        </authorList>
    </citation>
    <scope>NUCLEOTIDE SEQUENCE [LARGE SCALE GENOMIC DNA]</scope>
</reference>
<evidence type="ECO:0000313" key="2">
    <source>
        <dbReference type="Proteomes" id="UP001642540"/>
    </source>
</evidence>
<sequence length="128" mass="14668">MDLIGVLQVVTSFCITRTEKLTLLCKLKHRCQDCSCDFDLHPYHDETESNRSHSSGSVRELAGGTIYHSNDAESYVNGVVRILNADYYLEQEHEGVLVPLDTYSSTFIDRCILNKNRGFDLPHPWKYL</sequence>